<evidence type="ECO:0000256" key="4">
    <source>
        <dbReference type="ARBA" id="ARBA00012801"/>
    </source>
</evidence>
<keyword evidence="7" id="KW-0560">Oxidoreductase</keyword>
<dbReference type="EMBL" id="MRZV01000012">
    <property type="protein sequence ID" value="PIK62448.1"/>
    <property type="molecule type" value="Genomic_DNA"/>
</dbReference>
<evidence type="ECO:0000256" key="5">
    <source>
        <dbReference type="ARBA" id="ARBA00022630"/>
    </source>
</evidence>
<reference evidence="9 10" key="1">
    <citation type="journal article" date="2017" name="PLoS Biol.">
        <title>The sea cucumber genome provides insights into morphological evolution and visceral regeneration.</title>
        <authorList>
            <person name="Zhang X."/>
            <person name="Sun L."/>
            <person name="Yuan J."/>
            <person name="Sun Y."/>
            <person name="Gao Y."/>
            <person name="Zhang L."/>
            <person name="Li S."/>
            <person name="Dai H."/>
            <person name="Hamel J.F."/>
            <person name="Liu C."/>
            <person name="Yu Y."/>
            <person name="Liu S."/>
            <person name="Lin W."/>
            <person name="Guo K."/>
            <person name="Jin S."/>
            <person name="Xu P."/>
            <person name="Storey K.B."/>
            <person name="Huan P."/>
            <person name="Zhang T."/>
            <person name="Zhou Y."/>
            <person name="Zhang J."/>
            <person name="Lin C."/>
            <person name="Li X."/>
            <person name="Xing L."/>
            <person name="Huo D."/>
            <person name="Sun M."/>
            <person name="Wang L."/>
            <person name="Mercier A."/>
            <person name="Li F."/>
            <person name="Yang H."/>
            <person name="Xiang J."/>
        </authorList>
    </citation>
    <scope>NUCLEOTIDE SEQUENCE [LARGE SCALE GENOMIC DNA]</scope>
    <source>
        <strain evidence="9">Shaxun</strain>
        <tissue evidence="9">Muscle</tissue>
    </source>
</reference>
<feature type="domain" description="Pyridoxine 5'-phosphate oxidase dimerisation C-terminal" evidence="8">
    <location>
        <begin position="88"/>
        <end position="142"/>
    </location>
</feature>
<evidence type="ECO:0000259" key="8">
    <source>
        <dbReference type="Pfam" id="PF10590"/>
    </source>
</evidence>
<dbReference type="Proteomes" id="UP000230750">
    <property type="component" value="Unassembled WGS sequence"/>
</dbReference>
<keyword evidence="5" id="KW-0285">Flavoprotein</keyword>
<dbReference type="GO" id="GO:0008615">
    <property type="term" value="P:pyridoxine biosynthetic process"/>
    <property type="evidence" value="ECO:0007669"/>
    <property type="project" value="InterPro"/>
</dbReference>
<evidence type="ECO:0000256" key="6">
    <source>
        <dbReference type="ARBA" id="ARBA00022643"/>
    </source>
</evidence>
<accession>A0A2G8LQB9</accession>
<sequence>MPVKPISTALKLMNMVRYRCESRRQCRETDRRRINHIFSLSSENSQIGACVSHQSTPIKSRQTLIDKEKELTEKYEDPESMIPKPDFWGGFRVIPEVIEFWQGQSTRLHDRIVFRRLKSGEVADGELLHQGQNGWVYERLAP</sequence>
<gene>
    <name evidence="9" type="ORF">BSL78_00648</name>
</gene>
<name>A0A2G8LQB9_STIJA</name>
<dbReference type="InterPro" id="IPR012349">
    <property type="entry name" value="Split_barrel_FMN-bd"/>
</dbReference>
<comment type="pathway">
    <text evidence="3">Cofactor metabolism; pyridoxal 5'-phosphate salvage; pyridoxal 5'-phosphate from pyridoxine 5'-phosphate: step 1/1.</text>
</comment>
<dbReference type="SUPFAM" id="SSF50475">
    <property type="entry name" value="FMN-binding split barrel"/>
    <property type="match status" value="1"/>
</dbReference>
<dbReference type="PANTHER" id="PTHR10851">
    <property type="entry name" value="PYRIDOXINE-5-PHOSPHATE OXIDASE"/>
    <property type="match status" value="1"/>
</dbReference>
<dbReference type="PANTHER" id="PTHR10851:SF0">
    <property type="entry name" value="PYRIDOXINE-5'-PHOSPHATE OXIDASE"/>
    <property type="match status" value="1"/>
</dbReference>
<evidence type="ECO:0000256" key="1">
    <source>
        <dbReference type="ARBA" id="ARBA00001917"/>
    </source>
</evidence>
<dbReference type="InterPro" id="IPR019740">
    <property type="entry name" value="Pyridox_Oxase_CS"/>
</dbReference>
<dbReference type="GO" id="GO:0004733">
    <property type="term" value="F:pyridoxamine phosphate oxidase activity"/>
    <property type="evidence" value="ECO:0007669"/>
    <property type="project" value="UniProtKB-EC"/>
</dbReference>
<evidence type="ECO:0000313" key="10">
    <source>
        <dbReference type="Proteomes" id="UP000230750"/>
    </source>
</evidence>
<evidence type="ECO:0000313" key="9">
    <source>
        <dbReference type="EMBL" id="PIK62448.1"/>
    </source>
</evidence>
<evidence type="ECO:0000256" key="2">
    <source>
        <dbReference type="ARBA" id="ARBA00004738"/>
    </source>
</evidence>
<proteinExistence type="predicted"/>
<dbReference type="STRING" id="307972.A0A2G8LQB9"/>
<dbReference type="UniPathway" id="UPA01068">
    <property type="reaction ID" value="UER00304"/>
</dbReference>
<dbReference type="PROSITE" id="PS01064">
    <property type="entry name" value="PYRIDOX_OXIDASE"/>
    <property type="match status" value="1"/>
</dbReference>
<dbReference type="Gene3D" id="2.30.110.10">
    <property type="entry name" value="Electron Transport, Fmn-binding Protein, Chain A"/>
    <property type="match status" value="1"/>
</dbReference>
<comment type="pathway">
    <text evidence="2">Cofactor metabolism; pyridoxal 5'-phosphate salvage; pyridoxal 5'-phosphate from pyridoxamine 5'-phosphate: step 1/1.</text>
</comment>
<keyword evidence="6" id="KW-0288">FMN</keyword>
<keyword evidence="10" id="KW-1185">Reference proteome</keyword>
<evidence type="ECO:0000256" key="7">
    <source>
        <dbReference type="ARBA" id="ARBA00023002"/>
    </source>
</evidence>
<dbReference type="GO" id="GO:0010181">
    <property type="term" value="F:FMN binding"/>
    <property type="evidence" value="ECO:0007669"/>
    <property type="project" value="InterPro"/>
</dbReference>
<dbReference type="Pfam" id="PF10590">
    <property type="entry name" value="PNP_phzG_C"/>
    <property type="match status" value="1"/>
</dbReference>
<dbReference type="InterPro" id="IPR019576">
    <property type="entry name" value="Pyridoxamine_oxidase_dimer_C"/>
</dbReference>
<dbReference type="EC" id="1.4.3.5" evidence="4"/>
<dbReference type="OrthoDB" id="303614at2759"/>
<evidence type="ECO:0000256" key="3">
    <source>
        <dbReference type="ARBA" id="ARBA00005037"/>
    </source>
</evidence>
<protein>
    <recommendedName>
        <fullName evidence="4">pyridoxal 5'-phosphate synthase</fullName>
        <ecNumber evidence="4">1.4.3.5</ecNumber>
    </recommendedName>
</protein>
<comment type="caution">
    <text evidence="9">The sequence shown here is derived from an EMBL/GenBank/DDBJ whole genome shotgun (WGS) entry which is preliminary data.</text>
</comment>
<dbReference type="InterPro" id="IPR000659">
    <property type="entry name" value="Pyridox_Oxase"/>
</dbReference>
<dbReference type="AlphaFoldDB" id="A0A2G8LQB9"/>
<comment type="cofactor">
    <cofactor evidence="1">
        <name>FMN</name>
        <dbReference type="ChEBI" id="CHEBI:58210"/>
    </cofactor>
</comment>
<organism evidence="9 10">
    <name type="scientific">Stichopus japonicus</name>
    <name type="common">Sea cucumber</name>
    <dbReference type="NCBI Taxonomy" id="307972"/>
    <lineage>
        <taxon>Eukaryota</taxon>
        <taxon>Metazoa</taxon>
        <taxon>Echinodermata</taxon>
        <taxon>Eleutherozoa</taxon>
        <taxon>Echinozoa</taxon>
        <taxon>Holothuroidea</taxon>
        <taxon>Aspidochirotacea</taxon>
        <taxon>Aspidochirotida</taxon>
        <taxon>Stichopodidae</taxon>
        <taxon>Apostichopus</taxon>
    </lineage>
</organism>